<feature type="transmembrane region" description="Helical" evidence="1">
    <location>
        <begin position="166"/>
        <end position="185"/>
    </location>
</feature>
<keyword evidence="1" id="KW-0812">Transmembrane</keyword>
<reference evidence="2 3" key="1">
    <citation type="journal article" date="2022" name="Res Sq">
        <title>Evolution of multicellular longitudinally dividing oral cavity symbionts (Neisseriaceae).</title>
        <authorList>
            <person name="Nyongesa S."/>
            <person name="Weber P."/>
            <person name="Bernet E."/>
            <person name="Pullido F."/>
            <person name="Nieckarz M."/>
            <person name="Delaby M."/>
            <person name="Nieves C."/>
            <person name="Viehboeck T."/>
            <person name="Krause N."/>
            <person name="Rivera-Millot A."/>
            <person name="Nakamura A."/>
            <person name="Vischer N."/>
            <person name="VanNieuwenhze M."/>
            <person name="Brun Y."/>
            <person name="Cava F."/>
            <person name="Bulgheresi S."/>
            <person name="Veyrier F."/>
        </authorList>
    </citation>
    <scope>NUCLEOTIDE SEQUENCE [LARGE SCALE GENOMIC DNA]</scope>
    <source>
        <strain evidence="2 3">SN4</strain>
    </source>
</reference>
<keyword evidence="1" id="KW-1133">Transmembrane helix</keyword>
<evidence type="ECO:0000313" key="2">
    <source>
        <dbReference type="EMBL" id="UOO87820.1"/>
    </source>
</evidence>
<dbReference type="Proteomes" id="UP000832011">
    <property type="component" value="Chromosome"/>
</dbReference>
<dbReference type="InterPro" id="IPR002798">
    <property type="entry name" value="SpoIIM-like"/>
</dbReference>
<gene>
    <name evidence="2" type="ORF">LVJ82_09970</name>
</gene>
<dbReference type="PANTHER" id="PTHR35337:SF1">
    <property type="entry name" value="SLR1478 PROTEIN"/>
    <property type="match status" value="1"/>
</dbReference>
<dbReference type="RefSeq" id="WP_058356740.1">
    <property type="nucleotide sequence ID" value="NZ_CABKVG010000009.1"/>
</dbReference>
<dbReference type="PANTHER" id="PTHR35337">
    <property type="entry name" value="SLR1478 PROTEIN"/>
    <property type="match status" value="1"/>
</dbReference>
<organism evidence="2 3">
    <name type="scientific">Vitreoscilla massiliensis</name>
    <dbReference type="NCBI Taxonomy" id="1689272"/>
    <lineage>
        <taxon>Bacteria</taxon>
        <taxon>Pseudomonadati</taxon>
        <taxon>Pseudomonadota</taxon>
        <taxon>Betaproteobacteria</taxon>
        <taxon>Neisseriales</taxon>
        <taxon>Neisseriaceae</taxon>
        <taxon>Vitreoscilla</taxon>
    </lineage>
</organism>
<dbReference type="EMBL" id="CP091511">
    <property type="protein sequence ID" value="UOO87820.1"/>
    <property type="molecule type" value="Genomic_DNA"/>
</dbReference>
<feature type="transmembrane region" description="Helical" evidence="1">
    <location>
        <begin position="233"/>
        <end position="251"/>
    </location>
</feature>
<keyword evidence="1" id="KW-0472">Membrane</keyword>
<evidence type="ECO:0000313" key="3">
    <source>
        <dbReference type="Proteomes" id="UP000832011"/>
    </source>
</evidence>
<name>A0ABY4DWD3_9NEIS</name>
<proteinExistence type="predicted"/>
<protein>
    <submittedName>
        <fullName evidence="2">Stage II sporulation protein M</fullName>
    </submittedName>
</protein>
<evidence type="ECO:0000256" key="1">
    <source>
        <dbReference type="SAM" id="Phobius"/>
    </source>
</evidence>
<sequence length="332" mass="37246">MRQHAFEALHQEFWQQFEQQLAKLELKRQLSAETIAEFGPHYRTLCHHLALANSRNYSAGLCRSLQNLVDRAHRQIYQRKNSIRKQFSQFVKYTLPQTFRQEKAVVLWSHLLFYGPLFLCLLLTWLHPDFLDDIAGRGSGANVGDAYSDMAELQAKGASRPWGQNWMMFGFYIFNNISIGFQSFVGGLVLGLGAIYVAVFNGIHIGAVMGYMTTHPAGPVFFSFVGAHGSFELTGIVLSVAGGLKLGYSLIHPGAYSRRDALRIQGKQASALICGAFLFLFIAAIIEGFWSPLTVLPLWLKYSVALVLWLSVYAYLFLAGRQSHVISTVQAR</sequence>
<feature type="transmembrane region" description="Helical" evidence="1">
    <location>
        <begin position="105"/>
        <end position="126"/>
    </location>
</feature>
<keyword evidence="3" id="KW-1185">Reference proteome</keyword>
<feature type="transmembrane region" description="Helical" evidence="1">
    <location>
        <begin position="271"/>
        <end position="293"/>
    </location>
</feature>
<feature type="transmembrane region" description="Helical" evidence="1">
    <location>
        <begin position="299"/>
        <end position="318"/>
    </location>
</feature>
<accession>A0ABY4DWD3</accession>
<feature type="transmembrane region" description="Helical" evidence="1">
    <location>
        <begin position="192"/>
        <end position="213"/>
    </location>
</feature>
<dbReference type="Pfam" id="PF01944">
    <property type="entry name" value="SpoIIM"/>
    <property type="match status" value="1"/>
</dbReference>